<protein>
    <submittedName>
        <fullName evidence="2">Uncharacterized protein</fullName>
    </submittedName>
</protein>
<sequence length="118" mass="12713">MGGGWLPAAPSQMAAGTAPRLADNQRTSKLSRLALGPIASRSQEARGTEARRKEASVEEDRAVKGVNRHGNEQLKPSPCPPLASCAERALIFHFSSSDSISRCIFLFLCTLYDSHCSI</sequence>
<gene>
    <name evidence="2" type="ORF">EYF80_067997</name>
</gene>
<proteinExistence type="predicted"/>
<dbReference type="EMBL" id="SRLO01025328">
    <property type="protein sequence ID" value="TNN21891.1"/>
    <property type="molecule type" value="Genomic_DNA"/>
</dbReference>
<reference evidence="2 3" key="1">
    <citation type="submission" date="2019-03" db="EMBL/GenBank/DDBJ databases">
        <title>First draft genome of Liparis tanakae, snailfish: a comprehensive survey of snailfish specific genes.</title>
        <authorList>
            <person name="Kim W."/>
            <person name="Song I."/>
            <person name="Jeong J.-H."/>
            <person name="Kim D."/>
            <person name="Kim S."/>
            <person name="Ryu S."/>
            <person name="Song J.Y."/>
            <person name="Lee S.K."/>
        </authorList>
    </citation>
    <scope>NUCLEOTIDE SEQUENCE [LARGE SCALE GENOMIC DNA]</scope>
    <source>
        <tissue evidence="2">Muscle</tissue>
    </source>
</reference>
<name>A0A4Z2DZA3_9TELE</name>
<feature type="region of interest" description="Disordered" evidence="1">
    <location>
        <begin position="1"/>
        <end position="78"/>
    </location>
</feature>
<accession>A0A4Z2DZA3</accession>
<evidence type="ECO:0000313" key="3">
    <source>
        <dbReference type="Proteomes" id="UP000314294"/>
    </source>
</evidence>
<keyword evidence="3" id="KW-1185">Reference proteome</keyword>
<feature type="compositionally biased region" description="Basic and acidic residues" evidence="1">
    <location>
        <begin position="43"/>
        <end position="63"/>
    </location>
</feature>
<evidence type="ECO:0000313" key="2">
    <source>
        <dbReference type="EMBL" id="TNN21891.1"/>
    </source>
</evidence>
<organism evidence="2 3">
    <name type="scientific">Liparis tanakae</name>
    <name type="common">Tanaka's snailfish</name>
    <dbReference type="NCBI Taxonomy" id="230148"/>
    <lineage>
        <taxon>Eukaryota</taxon>
        <taxon>Metazoa</taxon>
        <taxon>Chordata</taxon>
        <taxon>Craniata</taxon>
        <taxon>Vertebrata</taxon>
        <taxon>Euteleostomi</taxon>
        <taxon>Actinopterygii</taxon>
        <taxon>Neopterygii</taxon>
        <taxon>Teleostei</taxon>
        <taxon>Neoteleostei</taxon>
        <taxon>Acanthomorphata</taxon>
        <taxon>Eupercaria</taxon>
        <taxon>Perciformes</taxon>
        <taxon>Cottioidei</taxon>
        <taxon>Cottales</taxon>
        <taxon>Liparidae</taxon>
        <taxon>Liparis</taxon>
    </lineage>
</organism>
<dbReference type="Proteomes" id="UP000314294">
    <property type="component" value="Unassembled WGS sequence"/>
</dbReference>
<dbReference type="AlphaFoldDB" id="A0A4Z2DZA3"/>
<evidence type="ECO:0000256" key="1">
    <source>
        <dbReference type="SAM" id="MobiDB-lite"/>
    </source>
</evidence>
<comment type="caution">
    <text evidence="2">The sequence shown here is derived from an EMBL/GenBank/DDBJ whole genome shotgun (WGS) entry which is preliminary data.</text>
</comment>